<evidence type="ECO:0000313" key="1">
    <source>
        <dbReference type="EMBL" id="EEF30403.1"/>
    </source>
</evidence>
<organism evidence="1 2">
    <name type="scientific">Ricinus communis</name>
    <name type="common">Castor bean</name>
    <dbReference type="NCBI Taxonomy" id="3988"/>
    <lineage>
        <taxon>Eukaryota</taxon>
        <taxon>Viridiplantae</taxon>
        <taxon>Streptophyta</taxon>
        <taxon>Embryophyta</taxon>
        <taxon>Tracheophyta</taxon>
        <taxon>Spermatophyta</taxon>
        <taxon>Magnoliopsida</taxon>
        <taxon>eudicotyledons</taxon>
        <taxon>Gunneridae</taxon>
        <taxon>Pentapetalae</taxon>
        <taxon>rosids</taxon>
        <taxon>fabids</taxon>
        <taxon>Malpighiales</taxon>
        <taxon>Euphorbiaceae</taxon>
        <taxon>Acalyphoideae</taxon>
        <taxon>Acalypheae</taxon>
        <taxon>Ricinus</taxon>
    </lineage>
</organism>
<keyword evidence="2" id="KW-1185">Reference proteome</keyword>
<protein>
    <recommendedName>
        <fullName evidence="3">DUF674 domain-containing protein</fullName>
    </recommendedName>
</protein>
<evidence type="ECO:0008006" key="3">
    <source>
        <dbReference type="Google" id="ProtNLM"/>
    </source>
</evidence>
<gene>
    <name evidence="1" type="ORF">RCOM_0189850</name>
</gene>
<reference evidence="2" key="1">
    <citation type="journal article" date="2010" name="Nat. Biotechnol.">
        <title>Draft genome sequence of the oilseed species Ricinus communis.</title>
        <authorList>
            <person name="Chan A.P."/>
            <person name="Crabtree J."/>
            <person name="Zhao Q."/>
            <person name="Lorenzi H."/>
            <person name="Orvis J."/>
            <person name="Puiu D."/>
            <person name="Melake-Berhan A."/>
            <person name="Jones K.M."/>
            <person name="Redman J."/>
            <person name="Chen G."/>
            <person name="Cahoon E.B."/>
            <person name="Gedil M."/>
            <person name="Stanke M."/>
            <person name="Haas B.J."/>
            <person name="Wortman J.R."/>
            <person name="Fraser-Liggett C.M."/>
            <person name="Ravel J."/>
            <person name="Rabinowicz P.D."/>
        </authorList>
    </citation>
    <scope>NUCLEOTIDE SEQUENCE [LARGE SCALE GENOMIC DNA]</scope>
    <source>
        <strain evidence="2">cv. Hale</strain>
    </source>
</reference>
<name>B9T149_RICCO</name>
<proteinExistence type="predicted"/>
<dbReference type="Pfam" id="PF05056">
    <property type="entry name" value="DUF674"/>
    <property type="match status" value="1"/>
</dbReference>
<dbReference type="Proteomes" id="UP000008311">
    <property type="component" value="Unassembled WGS sequence"/>
</dbReference>
<dbReference type="EMBL" id="EQ974325">
    <property type="protein sequence ID" value="EEF30403.1"/>
    <property type="molecule type" value="Genomic_DNA"/>
</dbReference>
<dbReference type="AlphaFoldDB" id="B9T149"/>
<dbReference type="InterPro" id="IPR007750">
    <property type="entry name" value="DUF674"/>
</dbReference>
<dbReference type="InParanoid" id="B9T149"/>
<dbReference type="PANTHER" id="PTHR33103">
    <property type="entry name" value="OS01G0153900 PROTEIN"/>
    <property type="match status" value="1"/>
</dbReference>
<dbReference type="eggNOG" id="KOG0017">
    <property type="taxonomic scope" value="Eukaryota"/>
</dbReference>
<evidence type="ECO:0000313" key="2">
    <source>
        <dbReference type="Proteomes" id="UP000008311"/>
    </source>
</evidence>
<sequence>MEGTKLSLKLLIDKKADRVIFAEAGKDFVDFLFSLLSLPVGTVIKLLTNAKMVGCIGNLYESLENLNDAYMQPNQNKDSVLNPLVPKPATGVPLLLTGADLQPTKRKLYNCPNNHRCVTDRINARCSYCTHNMSQEVQFTGMNNPTANKTSEGGYVKGLVTYIVADDLSVSTMSIISGVSMLKRFKVKDFGSLEEKLVEFGIDEGLELLKASLQSKAALTSVFLEKQDVKYHGAASNLGFRAQ</sequence>
<dbReference type="STRING" id="3988.B9T149"/>
<dbReference type="KEGG" id="rcu:8272230"/>
<dbReference type="PANTHER" id="PTHR33103:SF19">
    <property type="entry name" value="OS09G0544700 PROTEIN"/>
    <property type="match status" value="1"/>
</dbReference>
<dbReference type="OrthoDB" id="1724778at2759"/>
<accession>B9T149</accession>